<protein>
    <submittedName>
        <fullName evidence="2">Uncharacterized protein</fullName>
    </submittedName>
</protein>
<organism evidence="2">
    <name type="scientific">Zea mays</name>
    <name type="common">Maize</name>
    <dbReference type="NCBI Taxonomy" id="4577"/>
    <lineage>
        <taxon>Eukaryota</taxon>
        <taxon>Viridiplantae</taxon>
        <taxon>Streptophyta</taxon>
        <taxon>Embryophyta</taxon>
        <taxon>Tracheophyta</taxon>
        <taxon>Spermatophyta</taxon>
        <taxon>Magnoliopsida</taxon>
        <taxon>Liliopsida</taxon>
        <taxon>Poales</taxon>
        <taxon>Poaceae</taxon>
        <taxon>PACMAD clade</taxon>
        <taxon>Panicoideae</taxon>
        <taxon>Andropogonodae</taxon>
        <taxon>Andropogoneae</taxon>
        <taxon>Tripsacinae</taxon>
        <taxon>Zea</taxon>
    </lineage>
</organism>
<dbReference type="ExpressionAtlas" id="A0A1D6GG93">
    <property type="expression patterns" value="baseline and differential"/>
</dbReference>
<gene>
    <name evidence="2" type="ORF">ZEAMMB73_Zm00001d013153</name>
</gene>
<reference evidence="2" key="1">
    <citation type="submission" date="2015-12" db="EMBL/GenBank/DDBJ databases">
        <title>Update maize B73 reference genome by single molecule sequencing technologies.</title>
        <authorList>
            <consortium name="Maize Genome Sequencing Project"/>
            <person name="Ware D."/>
        </authorList>
    </citation>
    <scope>NUCLEOTIDE SEQUENCE</scope>
    <source>
        <tissue evidence="2">Seedling</tissue>
    </source>
</reference>
<dbReference type="PANTHER" id="PTHR35546:SF109">
    <property type="entry name" value="EXPRESSED PROTEIN"/>
    <property type="match status" value="1"/>
</dbReference>
<dbReference type="eggNOG" id="ENOG502RQDC">
    <property type="taxonomic scope" value="Eukaryota"/>
</dbReference>
<dbReference type="EMBL" id="CM000781">
    <property type="protein sequence ID" value="AQK62570.1"/>
    <property type="molecule type" value="Genomic_DNA"/>
</dbReference>
<name>A0A1D6GG93_MAIZE</name>
<dbReference type="FunCoup" id="A0A1D6GG93">
    <property type="interactions" value="9"/>
</dbReference>
<sequence length="496" mass="52698">MSACVHYSSTGCTGRAVIAPRTSKTVAAAVQRNIHPRPNFRITDPSPAMSGAGADTAPSSDDKRQHHQRTFRDAARRRLQRDAIERAIRAPLGTVLRDHALVHLPPAAAARLRLVHPSWALALASPLFAVAHAATPRRASGFFSASASAPAGFLPLDAADTVPSPALAFLPASSPPAVLSSSRGLACCFSPADDAYFVCNPATGAWHGVPCPPRRITWPRPAVVVLFDAGVYNFCGDYTLVCAFESAPGSGIYCFAVFASGTGAWRIAGAVAPAEGLVPASGVAAGGTAWWRTDIGTAVGYNPATGRVDLALCPGDSARWEIGSAAGRLHCAVRDGGDVLVFRLDDRRGGWELATVVSVCEILQRPWQPETTFELSDSEDDDDDEAAAGQAELERVGAVIAVANRYSRSRVRVPRDDVRLLPFQGADVEVVLLSGWRVVAFETVTRRRREAVLPVPGQPTTKDWGVVEYIAHTNTLALVGPVVFMEPPDDQEEVSS</sequence>
<dbReference type="STRING" id="4577.A0A1D6GG93"/>
<dbReference type="SMR" id="A0A1D6GG93"/>
<dbReference type="PaxDb" id="4577-GRMZM2G159711_P01"/>
<proteinExistence type="predicted"/>
<dbReference type="PANTHER" id="PTHR35546">
    <property type="entry name" value="F-BOX PROTEIN INTERACTION DOMAIN PROTEIN-RELATED"/>
    <property type="match status" value="1"/>
</dbReference>
<evidence type="ECO:0000256" key="1">
    <source>
        <dbReference type="SAM" id="MobiDB-lite"/>
    </source>
</evidence>
<dbReference type="OMA" id="PPCRITW"/>
<accession>A0A1D6GG93</accession>
<dbReference type="InParanoid" id="A0A1D6GG93"/>
<evidence type="ECO:0000313" key="2">
    <source>
        <dbReference type="EMBL" id="AQK62570.1"/>
    </source>
</evidence>
<feature type="compositionally biased region" description="Basic and acidic residues" evidence="1">
    <location>
        <begin position="60"/>
        <end position="74"/>
    </location>
</feature>
<dbReference type="AlphaFoldDB" id="A0A1D6GG93"/>
<dbReference type="InterPro" id="IPR055290">
    <property type="entry name" value="At3g26010-like"/>
</dbReference>
<feature type="region of interest" description="Disordered" evidence="1">
    <location>
        <begin position="32"/>
        <end position="74"/>
    </location>
</feature>